<name>A0AAF0Y522_9TREE</name>
<keyword evidence="7" id="KW-1185">Reference proteome</keyword>
<gene>
    <name evidence="6" type="primary">GLX3_0</name>
    <name evidence="6" type="ORF">LOC62_03G003799</name>
</gene>
<dbReference type="Gene3D" id="3.40.50.880">
    <property type="match status" value="1"/>
</dbReference>
<sequence>MPLPQRAIIALTSQHTPLYKPDGNETGAFITEALDAFKAFTGAGFEVVFASESGDYTPDWLSLQPEVLSDADREVYEDTESPFRSALDNLYAAADLSAPDGFGILFASGGHAALTDLPDAKGLQALASGIYSAGGVLAAVSHGGVLFTGVKANGKPVTAGKKVTGFTDAGEAEEGVLDVIKTWDRPTAEQSLKAQGAEFVAPPSGRKSDAFIQVDGRVVTGANYASAGPVAEAAIKVFKGL</sequence>
<keyword evidence="2" id="KW-0346">Stress response</keyword>
<dbReference type="InterPro" id="IPR050325">
    <property type="entry name" value="Prot/Nucl_acid_deglycase"/>
</dbReference>
<proteinExistence type="inferred from homology"/>
<evidence type="ECO:0000256" key="2">
    <source>
        <dbReference type="ARBA" id="ARBA00023016"/>
    </source>
</evidence>
<comment type="similarity">
    <text evidence="4">Belongs to the peptidase C56 family. HSP31-like subfamily.</text>
</comment>
<dbReference type="EC" id="4.2.1.130" evidence="1"/>
<keyword evidence="3" id="KW-0456">Lyase</keyword>
<dbReference type="PANTHER" id="PTHR48094">
    <property type="entry name" value="PROTEIN/NUCLEIC ACID DEGLYCASE DJ-1-RELATED"/>
    <property type="match status" value="1"/>
</dbReference>
<reference evidence="6" key="1">
    <citation type="submission" date="2023-10" db="EMBL/GenBank/DDBJ databases">
        <authorList>
            <person name="Noh H."/>
        </authorList>
    </citation>
    <scope>NUCLEOTIDE SEQUENCE</scope>
    <source>
        <strain evidence="6">DUCC4014</strain>
    </source>
</reference>
<accession>A0AAF0Y522</accession>
<organism evidence="6 7">
    <name type="scientific">Vanrija pseudolonga</name>
    <dbReference type="NCBI Taxonomy" id="143232"/>
    <lineage>
        <taxon>Eukaryota</taxon>
        <taxon>Fungi</taxon>
        <taxon>Dikarya</taxon>
        <taxon>Basidiomycota</taxon>
        <taxon>Agaricomycotina</taxon>
        <taxon>Tremellomycetes</taxon>
        <taxon>Trichosporonales</taxon>
        <taxon>Trichosporonaceae</taxon>
        <taxon>Vanrija</taxon>
    </lineage>
</organism>
<dbReference type="GO" id="GO:0019243">
    <property type="term" value="P:methylglyoxal catabolic process to D-lactate via S-lactoyl-glutathione"/>
    <property type="evidence" value="ECO:0007669"/>
    <property type="project" value="TreeGrafter"/>
</dbReference>
<evidence type="ECO:0000256" key="1">
    <source>
        <dbReference type="ARBA" id="ARBA00013134"/>
    </source>
</evidence>
<dbReference type="AlphaFoldDB" id="A0AAF0Y522"/>
<dbReference type="Proteomes" id="UP000827549">
    <property type="component" value="Chromosome 3"/>
</dbReference>
<dbReference type="GO" id="GO:0019172">
    <property type="term" value="F:glyoxalase III activity"/>
    <property type="evidence" value="ECO:0007669"/>
    <property type="project" value="UniProtKB-EC"/>
</dbReference>
<protein>
    <recommendedName>
        <fullName evidence="1">D-lactate dehydratase</fullName>
        <ecNumber evidence="1">4.2.1.130</ecNumber>
    </recommendedName>
</protein>
<dbReference type="EMBL" id="CP086716">
    <property type="protein sequence ID" value="WOO80285.1"/>
    <property type="molecule type" value="Genomic_DNA"/>
</dbReference>
<dbReference type="PANTHER" id="PTHR48094:SF11">
    <property type="entry name" value="GLUTATHIONE-INDEPENDENT GLYOXALASE HSP31-RELATED"/>
    <property type="match status" value="1"/>
</dbReference>
<evidence type="ECO:0000256" key="5">
    <source>
        <dbReference type="ARBA" id="ARBA00048082"/>
    </source>
</evidence>
<dbReference type="SUPFAM" id="SSF52317">
    <property type="entry name" value="Class I glutamine amidotransferase-like"/>
    <property type="match status" value="1"/>
</dbReference>
<evidence type="ECO:0000313" key="7">
    <source>
        <dbReference type="Proteomes" id="UP000827549"/>
    </source>
</evidence>
<evidence type="ECO:0000256" key="3">
    <source>
        <dbReference type="ARBA" id="ARBA00023239"/>
    </source>
</evidence>
<dbReference type="GO" id="GO:0005737">
    <property type="term" value="C:cytoplasm"/>
    <property type="evidence" value="ECO:0007669"/>
    <property type="project" value="TreeGrafter"/>
</dbReference>
<evidence type="ECO:0000256" key="4">
    <source>
        <dbReference type="ARBA" id="ARBA00038493"/>
    </source>
</evidence>
<dbReference type="RefSeq" id="XP_062626317.1">
    <property type="nucleotide sequence ID" value="XM_062770333.1"/>
</dbReference>
<evidence type="ECO:0000313" key="6">
    <source>
        <dbReference type="EMBL" id="WOO80285.1"/>
    </source>
</evidence>
<comment type="catalytic activity">
    <reaction evidence="5">
        <text>methylglyoxal + H2O = (R)-lactate + H(+)</text>
        <dbReference type="Rhea" id="RHEA:27754"/>
        <dbReference type="ChEBI" id="CHEBI:15377"/>
        <dbReference type="ChEBI" id="CHEBI:15378"/>
        <dbReference type="ChEBI" id="CHEBI:16004"/>
        <dbReference type="ChEBI" id="CHEBI:17158"/>
        <dbReference type="EC" id="4.2.1.130"/>
    </reaction>
</comment>
<dbReference type="InterPro" id="IPR029062">
    <property type="entry name" value="Class_I_gatase-like"/>
</dbReference>
<dbReference type="GeneID" id="87807040"/>